<dbReference type="InterPro" id="IPR027417">
    <property type="entry name" value="P-loop_NTPase"/>
</dbReference>
<dbReference type="GO" id="GO:0005524">
    <property type="term" value="F:ATP binding"/>
    <property type="evidence" value="ECO:0007669"/>
    <property type="project" value="UniProtKB-KW"/>
</dbReference>
<dbReference type="PANTHER" id="PTHR43637:SF1">
    <property type="entry name" value="UPF0273 PROTEIN TM_0370"/>
    <property type="match status" value="1"/>
</dbReference>
<proteinExistence type="predicted"/>
<dbReference type="Pfam" id="PF06745">
    <property type="entry name" value="ATPase"/>
    <property type="match status" value="1"/>
</dbReference>
<dbReference type="PROSITE" id="PS51146">
    <property type="entry name" value="KAIC"/>
    <property type="match status" value="1"/>
</dbReference>
<protein>
    <submittedName>
        <fullName evidence="4">Recombinase related</fullName>
    </submittedName>
</protein>
<dbReference type="InterPro" id="IPR010624">
    <property type="entry name" value="KaiC_dom"/>
</dbReference>
<dbReference type="SUPFAM" id="SSF52540">
    <property type="entry name" value="P-loop containing nucleoside triphosphate hydrolases"/>
    <property type="match status" value="1"/>
</dbReference>
<evidence type="ECO:0000256" key="2">
    <source>
        <dbReference type="ARBA" id="ARBA00022840"/>
    </source>
</evidence>
<dbReference type="AlphaFoldDB" id="G8ZIC2"/>
<feature type="domain" description="KaiC" evidence="3">
    <location>
        <begin position="8"/>
        <end position="242"/>
    </location>
</feature>
<evidence type="ECO:0000313" key="4">
    <source>
        <dbReference type="EMBL" id="CCE70363.1"/>
    </source>
</evidence>
<evidence type="ECO:0000313" key="5">
    <source>
        <dbReference type="Proteomes" id="UP000009139"/>
    </source>
</evidence>
<comment type="miscellaneous">
    <text evidence="4">The sequence shown here is derived from an EMBL/GenBank/DDBJ third party annotation (TPA) entry.</text>
</comment>
<name>G8ZIC2_PYRAB</name>
<gene>
    <name evidence="4" type="ordered locus">PAB0642</name>
</gene>
<accession>G8ZIC2</accession>
<sequence length="242" mass="27797">MIMQKYYERISTGVKGLDELIEGGLIPGRVYLITGPPGSGKTTFGMHFLLEGARKGEKVAYVSLIHKPEEVVKDMLRFDPSIYVYVNKWKLMLYDLGPVLWRESTRVPTWRSVLSRIREIVEDEGISRLVIDPLTAIDFPLQNPVEKRVELAKFIRGLEDLGVTAYLIAEMIEMDKYSEEHFLVSGIIILHYFMHQGRMIRAIQIYKMRGTRHDSNLKLLKFTDKGLVVYNKSPFGAVEDGE</sequence>
<dbReference type="EMBL" id="HE613800">
    <property type="protein sequence ID" value="CCE70363.1"/>
    <property type="molecule type" value="Genomic_DNA"/>
</dbReference>
<dbReference type="InterPro" id="IPR014774">
    <property type="entry name" value="KaiC-like_dom"/>
</dbReference>
<reference evidence="4 5" key="1">
    <citation type="journal article" date="2012" name="Curr. Microbiol.">
        <title>Re-annotation of two hyperthermophilic archaea Pyrococcus abyssi GE5 and Pyrococcus furiosus DSM 3638.</title>
        <authorList>
            <person name="Gao J."/>
            <person name="Wang J."/>
        </authorList>
    </citation>
    <scope>GENOME REANNOTATION</scope>
    <source>
        <strain evidence="5">GE5 / Orsay</strain>
    </source>
</reference>
<evidence type="ECO:0000259" key="3">
    <source>
        <dbReference type="PROSITE" id="PS51146"/>
    </source>
</evidence>
<organism evidence="4 5">
    <name type="scientific">Pyrococcus abyssi (strain GE5 / Orsay)</name>
    <dbReference type="NCBI Taxonomy" id="272844"/>
    <lineage>
        <taxon>Archaea</taxon>
        <taxon>Methanobacteriati</taxon>
        <taxon>Methanobacteriota</taxon>
        <taxon>Thermococci</taxon>
        <taxon>Thermococcales</taxon>
        <taxon>Thermococcaceae</taxon>
        <taxon>Pyrococcus</taxon>
    </lineage>
</organism>
<dbReference type="PANTHER" id="PTHR43637">
    <property type="entry name" value="UPF0273 PROTEIN TM_0370"/>
    <property type="match status" value="1"/>
</dbReference>
<evidence type="ECO:0000256" key="1">
    <source>
        <dbReference type="ARBA" id="ARBA00022741"/>
    </source>
</evidence>
<dbReference type="Gene3D" id="3.40.50.300">
    <property type="entry name" value="P-loop containing nucleotide triphosphate hydrolases"/>
    <property type="match status" value="1"/>
</dbReference>
<keyword evidence="2" id="KW-0067">ATP-binding</keyword>
<keyword evidence="1" id="KW-0547">Nucleotide-binding</keyword>
<dbReference type="Proteomes" id="UP000009139">
    <property type="component" value="Chromosome"/>
</dbReference>